<dbReference type="Gene3D" id="3.10.450.620">
    <property type="entry name" value="JHP933, nucleotidyltransferase-like core domain"/>
    <property type="match status" value="1"/>
</dbReference>
<reference evidence="1 2" key="1">
    <citation type="journal article" date="2016" name="Environ. Microbiol.">
        <title>Genomic resolution of a cold subsurface aquifer community provides metabolic insights for novel microbes adapted to high CO concentrations.</title>
        <authorList>
            <person name="Probst A.J."/>
            <person name="Castelle C.J."/>
            <person name="Singh A."/>
            <person name="Brown C.T."/>
            <person name="Anantharaman K."/>
            <person name="Sharon I."/>
            <person name="Hug L.A."/>
            <person name="Burstein D."/>
            <person name="Emerson J.B."/>
            <person name="Thomas B.C."/>
            <person name="Banfield J.F."/>
        </authorList>
    </citation>
    <scope>NUCLEOTIDE SEQUENCE [LARGE SCALE GENOMIC DNA]</scope>
    <source>
        <strain evidence="1">CG1_02_47_37</strain>
    </source>
</reference>
<gene>
    <name evidence="1" type="ORF">AUJ59_04250</name>
</gene>
<dbReference type="STRING" id="1805034.AUJ59_04250"/>
<dbReference type="Proteomes" id="UP000183144">
    <property type="component" value="Unassembled WGS sequence"/>
</dbReference>
<dbReference type="EMBL" id="MNUI01000078">
    <property type="protein sequence ID" value="OIN88262.1"/>
    <property type="molecule type" value="Genomic_DNA"/>
</dbReference>
<evidence type="ECO:0008006" key="3">
    <source>
        <dbReference type="Google" id="ProtNLM"/>
    </source>
</evidence>
<dbReference type="Pfam" id="PF08843">
    <property type="entry name" value="AbiEii"/>
    <property type="match status" value="1"/>
</dbReference>
<proteinExistence type="predicted"/>
<evidence type="ECO:0000313" key="1">
    <source>
        <dbReference type="EMBL" id="OIN88262.1"/>
    </source>
</evidence>
<dbReference type="AlphaFoldDB" id="A0A1J4RQW2"/>
<accession>A0A1J4RQW2</accession>
<name>A0A1J4RQW2_9BACT</name>
<comment type="caution">
    <text evidence="1">The sequence shown here is derived from an EMBL/GenBank/DDBJ whole genome shotgun (WGS) entry which is preliminary data.</text>
</comment>
<sequence length="254" mass="28894">MIDAASLNNLARAAAIDRYTILREYVQVLFLDNLYQARASRKIIFKGGTALKILFGSPRFSEDLDFSTKLARSTIVRLVNQTVTNLQTEAPGISVKNIKSIAGWSQKISFPTDFTPMPLTIKLDFSAREPALTTYQNTITTTLPVFSSSLITALTPEEILAEKIRAITSRNKGRDIFDLWFLLKKSNRLDKKLITAKFRLYHEKFSFPNLLEKIKQFDQKQLNQDITKFLPLNHRQVIPSLKKLTVEALQTNVA</sequence>
<evidence type="ECO:0000313" key="2">
    <source>
        <dbReference type="Proteomes" id="UP000183144"/>
    </source>
</evidence>
<protein>
    <recommendedName>
        <fullName evidence="3">Nucleotidyl transferase AbiEii/AbiGii toxin family protein</fullName>
    </recommendedName>
</protein>
<organism evidence="1 2">
    <name type="scientific">Candidatus Beckwithbacteria bacterium CG1_02_47_37</name>
    <dbReference type="NCBI Taxonomy" id="1805034"/>
    <lineage>
        <taxon>Bacteria</taxon>
        <taxon>Candidatus Beckwithiibacteriota</taxon>
    </lineage>
</organism>
<dbReference type="InterPro" id="IPR014942">
    <property type="entry name" value="AbiEii"/>
</dbReference>